<dbReference type="PROSITE" id="PS51125">
    <property type="entry name" value="NHL"/>
    <property type="match status" value="1"/>
</dbReference>
<dbReference type="Gene3D" id="2.120.10.30">
    <property type="entry name" value="TolB, C-terminal domain"/>
    <property type="match status" value="1"/>
</dbReference>
<dbReference type="SUPFAM" id="SSF63829">
    <property type="entry name" value="Calcium-dependent phosphotriesterase"/>
    <property type="match status" value="1"/>
</dbReference>
<dbReference type="InterPro" id="IPR001258">
    <property type="entry name" value="NHL_repeat"/>
</dbReference>
<sequence>MSFILFLLISQYQPQTLAVPPFEHTFGFYRASKYYLRLYIGPSFDYNDPQGIAAVKLKELDDPKTKKDDDELTVFAVNSGSGQIVYNIGLSAVKLYGNEKIFSQPKGITANEDGLICVADFGNKRVVKLQYAKGKLDMIGEIQLPGRPFDVCLDSKNNLYITDYDNSKIYIYSPMDSLLKSFGREGQSYGEIFHPMGIEVIDAGAPQNYYQDDFIVITDNDGKRVSRFTTSGRFLNSIYSFEIGLAEATFLYCAVDYFGNIYVTDEKNDQIHKFDHNLTYIISEGRTGVGQGEFHSPRGITIGRRYGQVFITEKEGGQYLWISVDAIFVGCFPSVFSAKQPGTTLALYITDEARIDIDIYNQAGEKIGNLIDGLKKPAGEVLIVWDGLDKNGNVVPPGEYEFRITIRARHGHGARVKKYLRGVVKCIAS</sequence>
<dbReference type="Pfam" id="PF13860">
    <property type="entry name" value="FlgD_ig"/>
    <property type="match status" value="1"/>
</dbReference>
<feature type="repeat" description="NHL" evidence="4">
    <location>
        <begin position="102"/>
        <end position="132"/>
    </location>
</feature>
<dbReference type="InterPro" id="IPR011042">
    <property type="entry name" value="6-blade_b-propeller_TolB-like"/>
</dbReference>
<protein>
    <recommendedName>
        <fullName evidence="5">FlgD/Vpr Ig-like domain-containing protein</fullName>
    </recommendedName>
</protein>
<evidence type="ECO:0000256" key="1">
    <source>
        <dbReference type="ARBA" id="ARBA00022729"/>
    </source>
</evidence>
<evidence type="ECO:0000256" key="2">
    <source>
        <dbReference type="ARBA" id="ARBA00022737"/>
    </source>
</evidence>
<dbReference type="InterPro" id="IPR025965">
    <property type="entry name" value="FlgD/Vpr_Ig-like"/>
</dbReference>
<comment type="caution">
    <text evidence="6">The sequence shown here is derived from an EMBL/GenBank/DDBJ whole genome shotgun (WGS) entry which is preliminary data.</text>
</comment>
<proteinExistence type="predicted"/>
<dbReference type="Gene3D" id="2.40.10.500">
    <property type="match status" value="1"/>
</dbReference>
<evidence type="ECO:0000256" key="3">
    <source>
        <dbReference type="ARBA" id="ARBA00023180"/>
    </source>
</evidence>
<dbReference type="CDD" id="cd05819">
    <property type="entry name" value="NHL"/>
    <property type="match status" value="1"/>
</dbReference>
<accession>A0A7C6AG52</accession>
<dbReference type="GO" id="GO:0005576">
    <property type="term" value="C:extracellular region"/>
    <property type="evidence" value="ECO:0007669"/>
    <property type="project" value="TreeGrafter"/>
</dbReference>
<gene>
    <name evidence="6" type="ORF">ENV70_04185</name>
</gene>
<dbReference type="EMBL" id="DTHJ01000086">
    <property type="protein sequence ID" value="HHS62799.1"/>
    <property type="molecule type" value="Genomic_DNA"/>
</dbReference>
<keyword evidence="3" id="KW-0325">Glycoprotein</keyword>
<organism evidence="6">
    <name type="scientific">candidate division WOR-3 bacterium</name>
    <dbReference type="NCBI Taxonomy" id="2052148"/>
    <lineage>
        <taxon>Bacteria</taxon>
        <taxon>Bacteria division WOR-3</taxon>
    </lineage>
</organism>
<evidence type="ECO:0000256" key="4">
    <source>
        <dbReference type="PROSITE-ProRule" id="PRU00504"/>
    </source>
</evidence>
<keyword evidence="1" id="KW-0732">Signal</keyword>
<dbReference type="AlphaFoldDB" id="A0A7C6AG52"/>
<feature type="domain" description="FlgD/Vpr Ig-like" evidence="5">
    <location>
        <begin position="349"/>
        <end position="405"/>
    </location>
</feature>
<dbReference type="Pfam" id="PF01436">
    <property type="entry name" value="NHL"/>
    <property type="match status" value="1"/>
</dbReference>
<dbReference type="Gene3D" id="2.60.40.4070">
    <property type="match status" value="1"/>
</dbReference>
<reference evidence="6" key="1">
    <citation type="journal article" date="2020" name="mSystems">
        <title>Genome- and Community-Level Interaction Insights into Carbon Utilization and Element Cycling Functions of Hydrothermarchaeota in Hydrothermal Sediment.</title>
        <authorList>
            <person name="Zhou Z."/>
            <person name="Liu Y."/>
            <person name="Xu W."/>
            <person name="Pan J."/>
            <person name="Luo Z.H."/>
            <person name="Li M."/>
        </authorList>
    </citation>
    <scope>NUCLEOTIDE SEQUENCE [LARGE SCALE GENOMIC DNA]</scope>
    <source>
        <strain evidence="6">SpSt-783</strain>
    </source>
</reference>
<dbReference type="PANTHER" id="PTHR10680">
    <property type="entry name" value="PEPTIDYL-GLYCINE ALPHA-AMIDATING MONOOXYGENASE"/>
    <property type="match status" value="1"/>
</dbReference>
<name>A0A7C6AG52_UNCW3</name>
<evidence type="ECO:0000259" key="5">
    <source>
        <dbReference type="Pfam" id="PF13860"/>
    </source>
</evidence>
<evidence type="ECO:0000313" key="6">
    <source>
        <dbReference type="EMBL" id="HHS62799.1"/>
    </source>
</evidence>
<keyword evidence="2" id="KW-0677">Repeat</keyword>
<dbReference type="PANTHER" id="PTHR10680:SF28">
    <property type="entry name" value="SMP-30_GLUCONOLACTONASE_LRE-LIKE REGION DOMAIN-CONTAINING PROTEIN"/>
    <property type="match status" value="1"/>
</dbReference>